<evidence type="ECO:0000313" key="4">
    <source>
        <dbReference type="Proteomes" id="UP000307790"/>
    </source>
</evidence>
<comment type="caution">
    <text evidence="3">The sequence shown here is derived from an EMBL/GenBank/DDBJ whole genome shotgun (WGS) entry which is preliminary data.</text>
</comment>
<keyword evidence="1" id="KW-0560">Oxidoreductase</keyword>
<dbReference type="GO" id="GO:0005737">
    <property type="term" value="C:cytoplasm"/>
    <property type="evidence" value="ECO:0007669"/>
    <property type="project" value="TreeGrafter"/>
</dbReference>
<dbReference type="SUPFAM" id="SSF51905">
    <property type="entry name" value="FAD/NAD(P)-binding domain"/>
    <property type="match status" value="1"/>
</dbReference>
<dbReference type="Gene3D" id="3.30.9.10">
    <property type="entry name" value="D-Amino Acid Oxidase, subunit A, domain 2"/>
    <property type="match status" value="1"/>
</dbReference>
<evidence type="ECO:0000256" key="1">
    <source>
        <dbReference type="ARBA" id="ARBA00023002"/>
    </source>
</evidence>
<feature type="domain" description="FAD dependent oxidoreductase" evidence="2">
    <location>
        <begin position="33"/>
        <end position="385"/>
    </location>
</feature>
<dbReference type="OrthoDB" id="311718at2"/>
<dbReference type="InterPro" id="IPR036188">
    <property type="entry name" value="FAD/NAD-bd_sf"/>
</dbReference>
<dbReference type="GO" id="GO:0016491">
    <property type="term" value="F:oxidoreductase activity"/>
    <property type="evidence" value="ECO:0007669"/>
    <property type="project" value="UniProtKB-KW"/>
</dbReference>
<dbReference type="Gene3D" id="3.50.50.60">
    <property type="entry name" value="FAD/NAD(P)-binding domain"/>
    <property type="match status" value="1"/>
</dbReference>
<proteinExistence type="predicted"/>
<gene>
    <name evidence="3" type="ORF">FE810_16410</name>
</gene>
<dbReference type="PANTHER" id="PTHR13847:SF281">
    <property type="entry name" value="FAD DEPENDENT OXIDOREDUCTASE DOMAIN-CONTAINING PROTEIN"/>
    <property type="match status" value="1"/>
</dbReference>
<organism evidence="3 4">
    <name type="scientific">Thalassotalea litorea</name>
    <dbReference type="NCBI Taxonomy" id="2020715"/>
    <lineage>
        <taxon>Bacteria</taxon>
        <taxon>Pseudomonadati</taxon>
        <taxon>Pseudomonadota</taxon>
        <taxon>Gammaproteobacteria</taxon>
        <taxon>Alteromonadales</taxon>
        <taxon>Colwelliaceae</taxon>
        <taxon>Thalassotalea</taxon>
    </lineage>
</organism>
<evidence type="ECO:0000259" key="2">
    <source>
        <dbReference type="Pfam" id="PF01266"/>
    </source>
</evidence>
<accession>A0A5R9IEC1</accession>
<name>A0A5R9IEC1_9GAMM</name>
<dbReference type="InterPro" id="IPR006076">
    <property type="entry name" value="FAD-dep_OxRdtase"/>
</dbReference>
<protein>
    <submittedName>
        <fullName evidence="3">FAD-binding oxidoreductase</fullName>
    </submittedName>
</protein>
<dbReference type="RefSeq" id="WP_138321661.1">
    <property type="nucleotide sequence ID" value="NZ_VCBC01000023.1"/>
</dbReference>
<keyword evidence="4" id="KW-1185">Reference proteome</keyword>
<dbReference type="EMBL" id="VCBC01000023">
    <property type="protein sequence ID" value="TLU59924.1"/>
    <property type="molecule type" value="Genomic_DNA"/>
</dbReference>
<reference evidence="3 4" key="1">
    <citation type="submission" date="2019-05" db="EMBL/GenBank/DDBJ databases">
        <title>Genome sequences of Thalassotalea litorea 1K03283.</title>
        <authorList>
            <person name="Zhang D."/>
        </authorList>
    </citation>
    <scope>NUCLEOTIDE SEQUENCE [LARGE SCALE GENOMIC DNA]</scope>
    <source>
        <strain evidence="3 4">MCCC 1K03283</strain>
    </source>
</reference>
<dbReference type="AlphaFoldDB" id="A0A5R9IEC1"/>
<evidence type="ECO:0000313" key="3">
    <source>
        <dbReference type="EMBL" id="TLU59924.1"/>
    </source>
</evidence>
<dbReference type="PANTHER" id="PTHR13847">
    <property type="entry name" value="SARCOSINE DEHYDROGENASE-RELATED"/>
    <property type="match status" value="1"/>
</dbReference>
<dbReference type="Proteomes" id="UP000307790">
    <property type="component" value="Unassembled WGS sequence"/>
</dbReference>
<sequence length="427" mass="47227">MATYSNGDANSYYQYSKKHPIRFPQLQQNLAVDICIIGGGFTGVASAVELSERGYSVAVLEANTIGWGASGRNGGQLIRGIGHDLNKFKSQIGQEGIDLIAGFGIESLQVVKNRIEKYHIDCDLKLGYCDIANQSKHIKYLQQSYEQLQQSGYPHQIKFLDERQVQQQVIGSTTALAGLVDMGSGHLHPLNLCLGEAIAAQQNGAQIFEQSPVKSVRFGDTHQICTAQGHVSAKTLIYGCNAYLHNLEPKLTGKVLPAGSYIIATEQLPKSVCEQLLPSDYAICDQRVDLDYFRLSADSRMLFGGLCHYSGRDPHSIEAVLRPKMTQVFPQLAQAKIEFQWGGMIGIGANRLPQIGRLQNNVYYAQGYAGHGINVTHMAAKLIAEHIHGDSQRMQVFEQVKHMRFFGGKYLRSPLFALGMMYHKMFG</sequence>
<dbReference type="Pfam" id="PF01266">
    <property type="entry name" value="DAO"/>
    <property type="match status" value="1"/>
</dbReference>